<dbReference type="Proteomes" id="UP000009168">
    <property type="component" value="Unassembled WGS sequence"/>
</dbReference>
<dbReference type="EMBL" id="GG662700">
    <property type="protein sequence ID" value="EWS74348.1"/>
    <property type="molecule type" value="Genomic_DNA"/>
</dbReference>
<protein>
    <submittedName>
        <fullName evidence="4">Transmembrane protein, putative</fullName>
    </submittedName>
</protein>
<keyword evidence="3 4" id="KW-0812">Transmembrane</keyword>
<proteinExistence type="predicted"/>
<dbReference type="KEGG" id="tet:TTHERM_000815125"/>
<feature type="coiled-coil region" evidence="1">
    <location>
        <begin position="1035"/>
        <end position="1062"/>
    </location>
</feature>
<name>W7XCS4_TETTS</name>
<evidence type="ECO:0000313" key="4">
    <source>
        <dbReference type="EMBL" id="EWS74348.1"/>
    </source>
</evidence>
<dbReference type="RefSeq" id="XP_012653108.1">
    <property type="nucleotide sequence ID" value="XM_012797654.1"/>
</dbReference>
<accession>W7XCS4</accession>
<keyword evidence="3" id="KW-0472">Membrane</keyword>
<organism evidence="4 5">
    <name type="scientific">Tetrahymena thermophila (strain SB210)</name>
    <dbReference type="NCBI Taxonomy" id="312017"/>
    <lineage>
        <taxon>Eukaryota</taxon>
        <taxon>Sar</taxon>
        <taxon>Alveolata</taxon>
        <taxon>Ciliophora</taxon>
        <taxon>Intramacronucleata</taxon>
        <taxon>Oligohymenophorea</taxon>
        <taxon>Hymenostomatida</taxon>
        <taxon>Tetrahymenina</taxon>
        <taxon>Tetrahymenidae</taxon>
        <taxon>Tetrahymena</taxon>
    </lineage>
</organism>
<dbReference type="AlphaFoldDB" id="W7XCS4"/>
<evidence type="ECO:0000256" key="3">
    <source>
        <dbReference type="SAM" id="Phobius"/>
    </source>
</evidence>
<gene>
    <name evidence="4" type="ORF">TTHERM_000815125</name>
</gene>
<feature type="region of interest" description="Disordered" evidence="2">
    <location>
        <begin position="981"/>
        <end position="1002"/>
    </location>
</feature>
<feature type="transmembrane region" description="Helical" evidence="3">
    <location>
        <begin position="945"/>
        <end position="966"/>
    </location>
</feature>
<dbReference type="InParanoid" id="W7XCS4"/>
<evidence type="ECO:0000256" key="1">
    <source>
        <dbReference type="SAM" id="Coils"/>
    </source>
</evidence>
<evidence type="ECO:0000256" key="2">
    <source>
        <dbReference type="SAM" id="MobiDB-lite"/>
    </source>
</evidence>
<keyword evidence="5" id="KW-1185">Reference proteome</keyword>
<keyword evidence="3" id="KW-1133">Transmembrane helix</keyword>
<keyword evidence="1" id="KW-0175">Coiled coil</keyword>
<evidence type="ECO:0000313" key="5">
    <source>
        <dbReference type="Proteomes" id="UP000009168"/>
    </source>
</evidence>
<sequence>MRMQSQLLNISLSILIIVLLVKINQSLIKYLAQNQSKEIQKISKQIEYYQHLSIYQNIQMKFNYFLLQLLLVFNLAKARQQIENCISYLVVYMDPQNQQLTLICQECLEGYIVASDFQSCISNKNFLYDYKYCKRLDSNNQCDEGLCSIYIDQYGNFFSETEYYDPRCAKVDKINNICLRPRFPFTLVQDDNSFYYEDNYFCQIQNANKDCIKRYGGFQQQNGYKSFIMPINNNFPNQNCQISNCKRCGLINNLQELQYCQECQSNFYSNYNLLCDVNCIQDPVSQKCIYCILPDNILRVGDQCQNKLKEVPNCIKSNSIGVCIQCNEGYFYHIQNQACQERVASKQNCKLVNPISDQCLTPECQVGFSLSQQFENDFYYTQSQQYDSINVFLLPSEYLQKILQDPKQYKLQNQIISIDIPDNQDVKMIMQDFYYTNSINQMCVNTPNLIDGCIQYLGNLCVQCENNKIYYQYMPKTDSNGLFYKSYCGESQNLGVENCLLFKNNQCLKCIDTFYLDGGQCLQNPISNCMIIVKGSDGQTFQCSQCQKGYQYNSQLNSCVIIPKNCIDYQCSQCIDNINYQLNINTQQNTRSCFQIKQQQPQFEPCQQKTDGQCTQCNYGTLLQNGQCVLNQSPCLRFSDNKKCLECQANYTLFKGMCYYSDPLSYCNKSRYYQNSSGYVSKCDFNPNAYETENGPNCIENQNCKEGEYKDETGQCQQCKFNTPSRQIKKCYKNFSLDINAYYDEKTNQAWNELYNKYFPICLNGRHLINNNSVCSYNVQLKYPKIIKNQITQKYINQFPTSDDDISQEIQFDDKKNQYFCPQKVWLQQAWQDSLSKCQIQVQNFCYQGFVFEGGICQFKCGNGLISFSEDGCATSEQCQQGMQWQNELKTCIYLCGDGLVAFNNMSCATTTTCQMSDQNEKSPERCFNYIQINKSYTYSAGNSYGYLYALIAFLVIALLLSILYIRKLKQEQKIFKNTTVASTQQENKDTESNKESEPLNQKEIIYNNQDNLITIQVNQDDLPEIQSSNEDFRIESKIQRYNNQKTLINQIENKLKQDLEKQINNQFEIELPSDPSSQINFNGIPKYNLKPDHRYSQSSYIQNSNQHMKQKEELQRQHSLHLNLQFIDQKQK</sequence>
<dbReference type="GeneID" id="24440790"/>
<feature type="compositionally biased region" description="Basic and acidic residues" evidence="2">
    <location>
        <begin position="987"/>
        <end position="998"/>
    </location>
</feature>
<reference evidence="5" key="1">
    <citation type="journal article" date="2006" name="PLoS Biol.">
        <title>Macronuclear genome sequence of the ciliate Tetrahymena thermophila, a model eukaryote.</title>
        <authorList>
            <person name="Eisen J.A."/>
            <person name="Coyne R.S."/>
            <person name="Wu M."/>
            <person name="Wu D."/>
            <person name="Thiagarajan M."/>
            <person name="Wortman J.R."/>
            <person name="Badger J.H."/>
            <person name="Ren Q."/>
            <person name="Amedeo P."/>
            <person name="Jones K.M."/>
            <person name="Tallon L.J."/>
            <person name="Delcher A.L."/>
            <person name="Salzberg S.L."/>
            <person name="Silva J.C."/>
            <person name="Haas B.J."/>
            <person name="Majoros W.H."/>
            <person name="Farzad M."/>
            <person name="Carlton J.M."/>
            <person name="Smith R.K. Jr."/>
            <person name="Garg J."/>
            <person name="Pearlman R.E."/>
            <person name="Karrer K.M."/>
            <person name="Sun L."/>
            <person name="Manning G."/>
            <person name="Elde N.C."/>
            <person name="Turkewitz A.P."/>
            <person name="Asai D.J."/>
            <person name="Wilkes D.E."/>
            <person name="Wang Y."/>
            <person name="Cai H."/>
            <person name="Collins K."/>
            <person name="Stewart B.A."/>
            <person name="Lee S.R."/>
            <person name="Wilamowska K."/>
            <person name="Weinberg Z."/>
            <person name="Ruzzo W.L."/>
            <person name="Wloga D."/>
            <person name="Gaertig J."/>
            <person name="Frankel J."/>
            <person name="Tsao C.-C."/>
            <person name="Gorovsky M.A."/>
            <person name="Keeling P.J."/>
            <person name="Waller R.F."/>
            <person name="Patron N.J."/>
            <person name="Cherry J.M."/>
            <person name="Stover N.A."/>
            <person name="Krieger C.J."/>
            <person name="del Toro C."/>
            <person name="Ryder H.F."/>
            <person name="Williamson S.C."/>
            <person name="Barbeau R.A."/>
            <person name="Hamilton E.P."/>
            <person name="Orias E."/>
        </authorList>
    </citation>
    <scope>NUCLEOTIDE SEQUENCE [LARGE SCALE GENOMIC DNA]</scope>
    <source>
        <strain evidence="5">SB210</strain>
    </source>
</reference>